<evidence type="ECO:0000256" key="4">
    <source>
        <dbReference type="PROSITE-ProRule" id="PRU00175"/>
    </source>
</evidence>
<feature type="domain" description="RING-type" evidence="5">
    <location>
        <begin position="26"/>
        <end position="69"/>
    </location>
</feature>
<dbReference type="PROSITE" id="PS00518">
    <property type="entry name" value="ZF_RING_1"/>
    <property type="match status" value="1"/>
</dbReference>
<dbReference type="Pfam" id="PF13445">
    <property type="entry name" value="zf-RING_UBOX"/>
    <property type="match status" value="1"/>
</dbReference>
<keyword evidence="1" id="KW-0479">Metal-binding</keyword>
<accession>E4WQ22</accession>
<evidence type="ECO:0000256" key="3">
    <source>
        <dbReference type="ARBA" id="ARBA00022833"/>
    </source>
</evidence>
<evidence type="ECO:0000256" key="2">
    <source>
        <dbReference type="ARBA" id="ARBA00022771"/>
    </source>
</evidence>
<evidence type="ECO:0000256" key="1">
    <source>
        <dbReference type="ARBA" id="ARBA00022723"/>
    </source>
</evidence>
<dbReference type="InterPro" id="IPR001841">
    <property type="entry name" value="Znf_RING"/>
</dbReference>
<dbReference type="GO" id="GO:0008270">
    <property type="term" value="F:zinc ion binding"/>
    <property type="evidence" value="ECO:0007669"/>
    <property type="project" value="UniProtKB-KW"/>
</dbReference>
<dbReference type="SUPFAM" id="SSF57850">
    <property type="entry name" value="RING/U-box"/>
    <property type="match status" value="1"/>
</dbReference>
<keyword evidence="2 4" id="KW-0863">Zinc-finger</keyword>
<dbReference type="AlphaFoldDB" id="E4WQ22"/>
<dbReference type="EMBL" id="FN653015">
    <property type="protein sequence ID" value="CBY20815.1"/>
    <property type="molecule type" value="Genomic_DNA"/>
</dbReference>
<organism evidence="6">
    <name type="scientific">Oikopleura dioica</name>
    <name type="common">Tunicate</name>
    <dbReference type="NCBI Taxonomy" id="34765"/>
    <lineage>
        <taxon>Eukaryota</taxon>
        <taxon>Metazoa</taxon>
        <taxon>Chordata</taxon>
        <taxon>Tunicata</taxon>
        <taxon>Appendicularia</taxon>
        <taxon>Copelata</taxon>
        <taxon>Oikopleuridae</taxon>
        <taxon>Oikopleura</taxon>
    </lineage>
</organism>
<dbReference type="InterPro" id="IPR027370">
    <property type="entry name" value="Znf-RING_euk"/>
</dbReference>
<dbReference type="InParanoid" id="E4WQ22"/>
<dbReference type="PROSITE" id="PS50089">
    <property type="entry name" value="ZF_RING_2"/>
    <property type="match status" value="1"/>
</dbReference>
<sequence>MGIDFNLFRLNDSNLTMTFIRENCLCPICGDILDDAVELKSCQHYFCYSCIVLWDKTQQTANKVCPECRTAYKFADRQRPPRIFNKILCDWPRQPVYRNRVGTGFSILSFKFRQETGSGFFKDQISDRKQGQGF</sequence>
<gene>
    <name evidence="6" type="ORF">GSOID_T00000821001</name>
</gene>
<dbReference type="SMART" id="SM00184">
    <property type="entry name" value="RING"/>
    <property type="match status" value="1"/>
</dbReference>
<evidence type="ECO:0000313" key="7">
    <source>
        <dbReference type="Proteomes" id="UP000001307"/>
    </source>
</evidence>
<protein>
    <recommendedName>
        <fullName evidence="5">RING-type domain-containing protein</fullName>
    </recommendedName>
</protein>
<dbReference type="Gene3D" id="3.30.40.10">
    <property type="entry name" value="Zinc/RING finger domain, C3HC4 (zinc finger)"/>
    <property type="match status" value="1"/>
</dbReference>
<proteinExistence type="predicted"/>
<keyword evidence="7" id="KW-1185">Reference proteome</keyword>
<evidence type="ECO:0000259" key="5">
    <source>
        <dbReference type="PROSITE" id="PS50089"/>
    </source>
</evidence>
<dbReference type="OrthoDB" id="106784at2759"/>
<dbReference type="Proteomes" id="UP000001307">
    <property type="component" value="Unassembled WGS sequence"/>
</dbReference>
<evidence type="ECO:0000313" key="6">
    <source>
        <dbReference type="EMBL" id="CBY20815.1"/>
    </source>
</evidence>
<name>E4WQ22_OIKDI</name>
<reference evidence="6" key="1">
    <citation type="journal article" date="2010" name="Science">
        <title>Plasticity of animal genome architecture unmasked by rapid evolution of a pelagic tunicate.</title>
        <authorList>
            <person name="Denoeud F."/>
            <person name="Henriet S."/>
            <person name="Mungpakdee S."/>
            <person name="Aury J.M."/>
            <person name="Da Silva C."/>
            <person name="Brinkmann H."/>
            <person name="Mikhaleva J."/>
            <person name="Olsen L.C."/>
            <person name="Jubin C."/>
            <person name="Canestro C."/>
            <person name="Bouquet J.M."/>
            <person name="Danks G."/>
            <person name="Poulain J."/>
            <person name="Campsteijn C."/>
            <person name="Adamski M."/>
            <person name="Cross I."/>
            <person name="Yadetie F."/>
            <person name="Muffato M."/>
            <person name="Louis A."/>
            <person name="Butcher S."/>
            <person name="Tsagkogeorga G."/>
            <person name="Konrad A."/>
            <person name="Singh S."/>
            <person name="Jensen M.F."/>
            <person name="Cong E.H."/>
            <person name="Eikeseth-Otteraa H."/>
            <person name="Noel B."/>
            <person name="Anthouard V."/>
            <person name="Porcel B.M."/>
            <person name="Kachouri-Lafond R."/>
            <person name="Nishino A."/>
            <person name="Ugolini M."/>
            <person name="Chourrout P."/>
            <person name="Nishida H."/>
            <person name="Aasland R."/>
            <person name="Huzurbazar S."/>
            <person name="Westhof E."/>
            <person name="Delsuc F."/>
            <person name="Lehrach H."/>
            <person name="Reinhardt R."/>
            <person name="Weissenbach J."/>
            <person name="Roy S.W."/>
            <person name="Artiguenave F."/>
            <person name="Postlethwait J.H."/>
            <person name="Manak J.R."/>
            <person name="Thompson E.M."/>
            <person name="Jaillon O."/>
            <person name="Du Pasquier L."/>
            <person name="Boudinot P."/>
            <person name="Liberles D.A."/>
            <person name="Volff J.N."/>
            <person name="Philippe H."/>
            <person name="Lenhard B."/>
            <person name="Roest Crollius H."/>
            <person name="Wincker P."/>
            <person name="Chourrout D."/>
        </authorList>
    </citation>
    <scope>NUCLEOTIDE SEQUENCE [LARGE SCALE GENOMIC DNA]</scope>
</reference>
<keyword evidence="3" id="KW-0862">Zinc</keyword>
<dbReference type="InterPro" id="IPR017907">
    <property type="entry name" value="Znf_RING_CS"/>
</dbReference>
<dbReference type="InterPro" id="IPR013083">
    <property type="entry name" value="Znf_RING/FYVE/PHD"/>
</dbReference>